<dbReference type="InterPro" id="IPR045197">
    <property type="entry name" value="NUP210-like"/>
</dbReference>
<feature type="region of interest" description="Disordered" evidence="9">
    <location>
        <begin position="1684"/>
        <end position="1705"/>
    </location>
</feature>
<dbReference type="Pfam" id="PF24902">
    <property type="entry name" value="Ig_NUP210_9th"/>
    <property type="match status" value="1"/>
</dbReference>
<keyword evidence="8" id="KW-0539">Nucleus</keyword>
<reference evidence="19" key="1">
    <citation type="submission" date="2022-08" db="EMBL/GenBank/DDBJ databases">
        <title>Novel sulphate-reducing endosymbionts in the free-living metamonad Anaeramoeba.</title>
        <authorList>
            <person name="Jerlstrom-Hultqvist J."/>
            <person name="Cepicka I."/>
            <person name="Gallot-Lavallee L."/>
            <person name="Salas-Leiva D."/>
            <person name="Curtis B.A."/>
            <person name="Zahonova K."/>
            <person name="Pipaliya S."/>
            <person name="Dacks J."/>
            <person name="Roger A.J."/>
        </authorList>
    </citation>
    <scope>NUCLEOTIDE SEQUENCE</scope>
    <source>
        <strain evidence="19">Busselton2</strain>
    </source>
</reference>
<dbReference type="Pfam" id="PF22969">
    <property type="entry name" value="Ig_NUP210_2nd"/>
    <property type="match status" value="1"/>
</dbReference>
<feature type="chain" id="PRO_5043428951" evidence="11">
    <location>
        <begin position="29"/>
        <end position="2050"/>
    </location>
</feature>
<dbReference type="Pfam" id="PF02368">
    <property type="entry name" value="Big_2"/>
    <property type="match status" value="1"/>
</dbReference>
<dbReference type="GO" id="GO:0005643">
    <property type="term" value="C:nuclear pore"/>
    <property type="evidence" value="ECO:0007669"/>
    <property type="project" value="TreeGrafter"/>
</dbReference>
<evidence type="ECO:0000313" key="20">
    <source>
        <dbReference type="Proteomes" id="UP001146793"/>
    </source>
</evidence>
<keyword evidence="3 10" id="KW-0812">Transmembrane</keyword>
<dbReference type="InterPro" id="IPR055096">
    <property type="entry name" value="Ig_NUP210_1st"/>
</dbReference>
<evidence type="ECO:0000256" key="5">
    <source>
        <dbReference type="ARBA" id="ARBA00022989"/>
    </source>
</evidence>
<dbReference type="Pfam" id="PF22962">
    <property type="entry name" value="Ig_NUP210_7th"/>
    <property type="match status" value="1"/>
</dbReference>
<protein>
    <submittedName>
        <fullName evidence="19">Nuclear pore membrane glycoprotein</fullName>
    </submittedName>
</protein>
<accession>A0AAV7Y5X4</accession>
<comment type="similarity">
    <text evidence="2">Belongs to the NUP210 family.</text>
</comment>
<evidence type="ECO:0000259" key="14">
    <source>
        <dbReference type="Pfam" id="PF22962"/>
    </source>
</evidence>
<comment type="caution">
    <text evidence="19">The sequence shown here is derived from an EMBL/GenBank/DDBJ whole genome shotgun (WGS) entry which is preliminary data.</text>
</comment>
<gene>
    <name evidence="19" type="ORF">M0812_29686</name>
</gene>
<dbReference type="Pfam" id="PF22963">
    <property type="entry name" value="Ig_NUP210_3rd"/>
    <property type="match status" value="1"/>
</dbReference>
<sequence length="2050" mass="231238">MIHNFKSQFLFIFLVLFFSLSIVRCNQAKISELNLLLPVHSNKFVSYKVNAENGCFSWTSSNPQVVKVETLFESSPDCSKSCLLTVVHKSSERKTLNIHAQELKTGKLLTIDVFVDTIAKLEILTTSRSIYLDSMIEVLQVQAYDLEGNVFSTVGNLPFEWEINSREGLVLTQLSLRDTALMGGTYLSKLDPTFLQDSDLPPSKILIQGAKTGKANVSVILRDNFYKRPLKASVLLSVRARIQLDPYRPTYLIPQAKLKFSLWIYRRNEKKQIILPNDQYEWKCLNEKVAVVDHSGLLTALDYGTTEVTVTDLNMPESFAQAIVHVVQPASIEMRIFPIKEPELPILETITGLDQPLQTTPWYLTVRTTYLVQLQIYDHALHLITQGLELLPIELLYEDPRLIKTLSRIKPELRYTLLRFSEDDFRNGLFYHVNTLDIGKTLVIANLRSIPKSLTTKSLANSRFKGPNGKGNSFLNKDPKVSLIRLDYPITKKVEAVITELIHLTPPVLRLPYTGQSNEKFLDLLTATGGSGEYIFDSSSTSVIQVNNHGYIRVVGIGEVEITVYDKHNMKNKAHSKIIVSSPSQLKFLPGKVEVCIGNYLETQVEILDSFGHSFDFYDTIKLTWSIAENQIFSFMPSSSSPSSSSSDPNSNLESESSSAESKYLSNSQKQQQKKGHKKINPHIKTLFPLKNGFSSVTVSLSLALIHEPTLKAEKMFGAFLPLKILDPFTLNSKDVSMAIGTLGSSIPIYYTGGPNPWILEPTKYFEVVEPTEPKYFEVLETNGQPEIKLELINKQLNEEIPIKKFMLKCREHSEQEVKITIGNRASRTNADPAVSTAHTTLGCKLPNRVLTFPQKYLGSGAPSTSNAQNENPDSLLFFDDPISCNSDYAIEFPQRENLLFQCKSSITRDLNSLVPKNYRVKNDRDIELNIFVFDDKNRLFWNFDTLLFKFETSNSQLAQFPNLYSNNNNNKNKNNNYLYNKITPGFKTNPFNLLKTTGEVSIITSIIGLNENALTKNVNNKDKKLYSHFKNRPIQAQFFFKLISQLLLKPDYVSVFNHKANIIHLEADPSGSTYSYQTNSSRIISIAPHRSRSSVDVQPLSSGFVCVWAFDRCLEGSVPAKSNIHISEINQITIQIQERIQLGNSTTLSIAVTNDLHLPFAESQYQFMDLELVYDSDILSVPQSESIMANKLETRGMSIGNTRVHIQGRSRNGQFVKSNSINVHVFSPFKLQPPILHLFPSAQSRVHSTGGPIGSSTRIVYRVVNEKIATVDQNGLVTAHKAGTTRLIGQVLERIHKYDSFKELILAQDEIIIQVSDLTAVQIESSFTRNTVLKYNSIVLNSVGLINDVKISFSDIINLRKIIDFDWSLANNDLAEIEHLCTHPGFSVLVIGKNVGKTIATVKIHLIKTNKQFSSSTSVEVIEKLKLMMPKSIYLAPQSYARIKTNKDEITDISYSLLTANMNCDLHHQNEIQSLNQNQNQYLSLDRSNGKVIADNKNYGTSIIKIKELIHWNSFQENSHNQHHHRINMKQSNNGNGNNNNNAAREFVDEESSVILKVIVKPVNDLVLMPESVCAETLPIKSTIIYNAKLSDSLGNTFYSCNGIELEYEISNPSVIAVSHPNGNGSFIITANNDGEATLRVWLKKNPFISDFVIVKVGNEIQPISPIIHVGGKIRFQSQKKQQTSSNYLINNDPKSKSRLHSANTWSSSNKRVFKINPNNGEGQALREGTAIVQTTGNVQAQTEVRAVHVDKIQIDTSSFASAGQIYGSRSSPQNPIETLEFKFPVTFMHNEHILDPKDNFIDHNLKYTCRIKERQFAMAWNDYDHSSQNFVCGVRLYNEPQLNRNNENNKNSASAGHSSKKIKSLSDLKKIQLVVTVSDDFGSYHYTELQILPLTSSFILLYSESELTLSKDFQSTMVIVYNAENEIIAAPSDSSKLSVKRMDSDPNIFKWYQSLNDQHGRPPIYQITVLDDSRSWAASVYFKDRITGEQEQLNFEYQNKVLSKDQRSKISSDDYYNPSKNKKGKKTTLTILFSLVIAIFGIFTFYAQ</sequence>
<keyword evidence="5 10" id="KW-1133">Transmembrane helix</keyword>
<evidence type="ECO:0000259" key="17">
    <source>
        <dbReference type="Pfam" id="PF22969"/>
    </source>
</evidence>
<evidence type="ECO:0000259" key="15">
    <source>
        <dbReference type="Pfam" id="PF22963"/>
    </source>
</evidence>
<evidence type="ECO:0000256" key="9">
    <source>
        <dbReference type="SAM" id="MobiDB-lite"/>
    </source>
</evidence>
<keyword evidence="6 10" id="KW-0472">Membrane</keyword>
<evidence type="ECO:0000256" key="2">
    <source>
        <dbReference type="ARBA" id="ARBA00007313"/>
    </source>
</evidence>
<feature type="compositionally biased region" description="Low complexity" evidence="9">
    <location>
        <begin position="638"/>
        <end position="671"/>
    </location>
</feature>
<feature type="signal peptide" evidence="11">
    <location>
        <begin position="1"/>
        <end position="28"/>
    </location>
</feature>
<evidence type="ECO:0000256" key="6">
    <source>
        <dbReference type="ARBA" id="ARBA00023136"/>
    </source>
</evidence>
<dbReference type="Gene3D" id="2.60.40.1080">
    <property type="match status" value="3"/>
</dbReference>
<dbReference type="EMBL" id="JANTQA010000075">
    <property type="protein sequence ID" value="KAJ3424054.1"/>
    <property type="molecule type" value="Genomic_DNA"/>
</dbReference>
<feature type="domain" description="NUP210 Ig-like" evidence="18">
    <location>
        <begin position="1050"/>
        <end position="1127"/>
    </location>
</feature>
<feature type="domain" description="NUP210 Ig-like" evidence="16">
    <location>
        <begin position="28"/>
        <end position="116"/>
    </location>
</feature>
<evidence type="ECO:0000256" key="4">
    <source>
        <dbReference type="ARBA" id="ARBA00022729"/>
    </source>
</evidence>
<dbReference type="InterPro" id="IPR056899">
    <property type="entry name" value="Ig_NUP210_9th"/>
</dbReference>
<dbReference type="Pfam" id="PF22959">
    <property type="entry name" value="Ig_NUP210_15th"/>
    <property type="match status" value="1"/>
</dbReference>
<evidence type="ECO:0000313" key="19">
    <source>
        <dbReference type="EMBL" id="KAJ3424054.1"/>
    </source>
</evidence>
<evidence type="ECO:0000256" key="3">
    <source>
        <dbReference type="ARBA" id="ARBA00022692"/>
    </source>
</evidence>
<proteinExistence type="inferred from homology"/>
<evidence type="ECO:0000259" key="13">
    <source>
        <dbReference type="Pfam" id="PF22959"/>
    </source>
</evidence>
<dbReference type="InterPro" id="IPR008964">
    <property type="entry name" value="Invasin/intimin_cell_adhesion"/>
</dbReference>
<comment type="subcellular location">
    <subcellularLocation>
        <location evidence="1">Nucleus membrane</location>
        <topology evidence="1">Single-pass membrane protein</topology>
    </subcellularLocation>
</comment>
<dbReference type="InterPro" id="IPR055094">
    <property type="entry name" value="NUP210_Ig15"/>
</dbReference>
<dbReference type="InterPro" id="IPR055097">
    <property type="entry name" value="Ig_NUP210_2nd"/>
</dbReference>
<feature type="domain" description="NUP210 Ig-like" evidence="13">
    <location>
        <begin position="1576"/>
        <end position="1658"/>
    </location>
</feature>
<evidence type="ECO:0000256" key="1">
    <source>
        <dbReference type="ARBA" id="ARBA00004590"/>
    </source>
</evidence>
<dbReference type="Pfam" id="PF26182">
    <property type="entry name" value="Ig_NUP210_5th"/>
    <property type="match status" value="1"/>
</dbReference>
<evidence type="ECO:0000259" key="12">
    <source>
        <dbReference type="Pfam" id="PF02368"/>
    </source>
</evidence>
<evidence type="ECO:0000256" key="8">
    <source>
        <dbReference type="ARBA" id="ARBA00023242"/>
    </source>
</evidence>
<feature type="domain" description="BIG2" evidence="12">
    <location>
        <begin position="1227"/>
        <end position="1286"/>
    </location>
</feature>
<evidence type="ECO:0000256" key="11">
    <source>
        <dbReference type="SAM" id="SignalP"/>
    </source>
</evidence>
<dbReference type="PANTHER" id="PTHR23019:SF0">
    <property type="entry name" value="NUCLEAR PORE MEMBRANE GLYCOPROTEIN 210"/>
    <property type="match status" value="1"/>
</dbReference>
<keyword evidence="4 11" id="KW-0732">Signal</keyword>
<organism evidence="19 20">
    <name type="scientific">Anaeramoeba flamelloides</name>
    <dbReference type="NCBI Taxonomy" id="1746091"/>
    <lineage>
        <taxon>Eukaryota</taxon>
        <taxon>Metamonada</taxon>
        <taxon>Anaeramoebidae</taxon>
        <taxon>Anaeramoeba</taxon>
    </lineage>
</organism>
<feature type="region of interest" description="Disordered" evidence="9">
    <location>
        <begin position="638"/>
        <end position="678"/>
    </location>
</feature>
<evidence type="ECO:0000256" key="10">
    <source>
        <dbReference type="SAM" id="Phobius"/>
    </source>
</evidence>
<dbReference type="InterPro" id="IPR055098">
    <property type="entry name" value="Ig_NUP210_3rd"/>
</dbReference>
<dbReference type="Pfam" id="PF22967">
    <property type="entry name" value="Ig_NUP210_1st"/>
    <property type="match status" value="1"/>
</dbReference>
<evidence type="ECO:0000259" key="16">
    <source>
        <dbReference type="Pfam" id="PF22967"/>
    </source>
</evidence>
<dbReference type="SUPFAM" id="SSF49373">
    <property type="entry name" value="Invasin/intimin cell-adhesion fragments"/>
    <property type="match status" value="3"/>
</dbReference>
<keyword evidence="7" id="KW-0325">Glycoprotein</keyword>
<evidence type="ECO:0000259" key="18">
    <source>
        <dbReference type="Pfam" id="PF24902"/>
    </source>
</evidence>
<name>A0AAV7Y5X4_9EUKA</name>
<feature type="domain" description="NUP210 Ig-like" evidence="17">
    <location>
        <begin position="125"/>
        <end position="228"/>
    </location>
</feature>
<dbReference type="PANTHER" id="PTHR23019">
    <property type="entry name" value="NUCLEAR PORE MEMBRANE GLYCOPROTEIN GP210-RELATED"/>
    <property type="match status" value="1"/>
</dbReference>
<feature type="domain" description="NUP210 Ig-like" evidence="15">
    <location>
        <begin position="241"/>
        <end position="329"/>
    </location>
</feature>
<feature type="transmembrane region" description="Helical" evidence="10">
    <location>
        <begin position="2031"/>
        <end position="2049"/>
    </location>
</feature>
<dbReference type="InterPro" id="IPR003343">
    <property type="entry name" value="Big_2"/>
</dbReference>
<dbReference type="Proteomes" id="UP001146793">
    <property type="component" value="Unassembled WGS sequence"/>
</dbReference>
<evidence type="ECO:0000256" key="7">
    <source>
        <dbReference type="ARBA" id="ARBA00023180"/>
    </source>
</evidence>
<dbReference type="InterPro" id="IPR055099">
    <property type="entry name" value="Ig_NUP210_7th"/>
</dbReference>
<dbReference type="GO" id="GO:0031965">
    <property type="term" value="C:nuclear membrane"/>
    <property type="evidence" value="ECO:0007669"/>
    <property type="project" value="UniProtKB-SubCell"/>
</dbReference>
<feature type="domain" description="NUP210 Ig-like" evidence="14">
    <location>
        <begin position="737"/>
        <end position="845"/>
    </location>
</feature>